<gene>
    <name evidence="11 14" type="primary">hldE</name>
    <name evidence="14" type="ORF">STSP1_00106</name>
</gene>
<feature type="active site" evidence="11">
    <location>
        <position position="286"/>
    </location>
</feature>
<dbReference type="InterPro" id="IPR011913">
    <property type="entry name" value="RfaE_dom_I"/>
</dbReference>
<feature type="region of interest" description="Cytidylyltransferase" evidence="11">
    <location>
        <begin position="367"/>
        <end position="499"/>
    </location>
</feature>
<dbReference type="KEGG" id="pbp:STSP1_00106"/>
<dbReference type="Proteomes" id="UP000193334">
    <property type="component" value="Chromosome"/>
</dbReference>
<protein>
    <recommendedName>
        <fullName evidence="11">Bifunctional protein HldE</fullName>
    </recommendedName>
    <domain>
        <recommendedName>
            <fullName evidence="11">D-beta-D-heptose 7-phosphate kinase</fullName>
            <ecNumber evidence="11">2.7.1.167</ecNumber>
        </recommendedName>
        <alternativeName>
            <fullName evidence="11">D-beta-D-heptose 7-phosphotransferase</fullName>
        </alternativeName>
        <alternativeName>
            <fullName evidence="11">D-glycero-beta-D-manno-heptose-7-phosphate kinase</fullName>
        </alternativeName>
    </domain>
    <domain>
        <recommendedName>
            <fullName evidence="11">D-beta-D-heptose 1-phosphate adenylyltransferase</fullName>
            <ecNumber evidence="11">2.7.7.70</ecNumber>
        </recommendedName>
        <alternativeName>
            <fullName evidence="11">D-glycero-beta-D-manno-heptose 1-phosphate adenylyltransferase</fullName>
        </alternativeName>
    </domain>
</protein>
<dbReference type="Pfam" id="PF01467">
    <property type="entry name" value="CTP_transf_like"/>
    <property type="match status" value="1"/>
</dbReference>
<evidence type="ECO:0000256" key="8">
    <source>
        <dbReference type="ARBA" id="ARBA00023268"/>
    </source>
</evidence>
<feature type="domain" description="Cytidyltransferase-like" evidence="13">
    <location>
        <begin position="367"/>
        <end position="491"/>
    </location>
</feature>
<dbReference type="InterPro" id="IPR023030">
    <property type="entry name" value="Bifunc_HldE"/>
</dbReference>
<evidence type="ECO:0000256" key="7">
    <source>
        <dbReference type="ARBA" id="ARBA00022840"/>
    </source>
</evidence>
<dbReference type="InterPro" id="IPR011611">
    <property type="entry name" value="PfkB_dom"/>
</dbReference>
<comment type="similarity">
    <text evidence="11">In the C-terminal section; belongs to the cytidylyltransferase family.</text>
</comment>
<keyword evidence="15" id="KW-1185">Reference proteome</keyword>
<evidence type="ECO:0000259" key="13">
    <source>
        <dbReference type="Pfam" id="PF01467"/>
    </source>
</evidence>
<organism evidence="14 15">
    <name type="scientific">Sedimentisphaera salicampi</name>
    <dbReference type="NCBI Taxonomy" id="1941349"/>
    <lineage>
        <taxon>Bacteria</taxon>
        <taxon>Pseudomonadati</taxon>
        <taxon>Planctomycetota</taxon>
        <taxon>Phycisphaerae</taxon>
        <taxon>Sedimentisphaerales</taxon>
        <taxon>Sedimentisphaeraceae</taxon>
        <taxon>Sedimentisphaera</taxon>
    </lineage>
</organism>
<keyword evidence="3 11" id="KW-0808">Transferase</keyword>
<evidence type="ECO:0000256" key="5">
    <source>
        <dbReference type="ARBA" id="ARBA00022741"/>
    </source>
</evidence>
<dbReference type="UniPathway" id="UPA00356">
    <property type="reaction ID" value="UER00437"/>
</dbReference>
<feature type="domain" description="Carbohydrate kinase PfkB" evidence="12">
    <location>
        <begin position="23"/>
        <end position="324"/>
    </location>
</feature>
<dbReference type="PANTHER" id="PTHR46969:SF1">
    <property type="entry name" value="BIFUNCTIONAL PROTEIN HLDE"/>
    <property type="match status" value="1"/>
</dbReference>
<keyword evidence="7 11" id="KW-0067">ATP-binding</keyword>
<feature type="region of interest" description="Ribokinase" evidence="11">
    <location>
        <begin position="1"/>
        <end position="339"/>
    </location>
</feature>
<dbReference type="GO" id="GO:0005524">
    <property type="term" value="F:ATP binding"/>
    <property type="evidence" value="ECO:0007669"/>
    <property type="project" value="UniProtKB-UniRule"/>
</dbReference>
<dbReference type="EC" id="2.7.1.167" evidence="11"/>
<dbReference type="InterPro" id="IPR029056">
    <property type="entry name" value="Ribokinase-like"/>
</dbReference>
<dbReference type="GO" id="GO:0005829">
    <property type="term" value="C:cytosol"/>
    <property type="evidence" value="ECO:0007669"/>
    <property type="project" value="TreeGrafter"/>
</dbReference>
<comment type="catalytic activity">
    <reaction evidence="11">
        <text>D-glycero-beta-D-manno-heptose 7-phosphate + ATP = D-glycero-beta-D-manno-heptose 1,7-bisphosphate + ADP + H(+)</text>
        <dbReference type="Rhea" id="RHEA:27473"/>
        <dbReference type="ChEBI" id="CHEBI:15378"/>
        <dbReference type="ChEBI" id="CHEBI:30616"/>
        <dbReference type="ChEBI" id="CHEBI:60204"/>
        <dbReference type="ChEBI" id="CHEBI:60208"/>
        <dbReference type="ChEBI" id="CHEBI:456216"/>
        <dbReference type="EC" id="2.7.1.167"/>
    </reaction>
</comment>
<evidence type="ECO:0000256" key="4">
    <source>
        <dbReference type="ARBA" id="ARBA00022695"/>
    </source>
</evidence>
<evidence type="ECO:0000256" key="3">
    <source>
        <dbReference type="ARBA" id="ARBA00022679"/>
    </source>
</evidence>
<dbReference type="PANTHER" id="PTHR46969">
    <property type="entry name" value="BIFUNCTIONAL PROTEIN HLDE"/>
    <property type="match status" value="1"/>
</dbReference>
<keyword evidence="5 11" id="KW-0547">Nucleotide-binding</keyword>
<comment type="subunit">
    <text evidence="11">Homodimer.</text>
</comment>
<dbReference type="InterPro" id="IPR014729">
    <property type="entry name" value="Rossmann-like_a/b/a_fold"/>
</dbReference>
<dbReference type="GO" id="GO:0033786">
    <property type="term" value="F:heptose-1-phosphate adenylyltransferase activity"/>
    <property type="evidence" value="ECO:0007669"/>
    <property type="project" value="UniProtKB-UniRule"/>
</dbReference>
<keyword evidence="8 11" id="KW-0511">Multifunctional enzyme</keyword>
<dbReference type="EC" id="2.7.7.70" evidence="11"/>
<accession>A0A1W6LJ09</accession>
<dbReference type="SUPFAM" id="SSF52374">
    <property type="entry name" value="Nucleotidylyl transferase"/>
    <property type="match status" value="1"/>
</dbReference>
<feature type="binding site" evidence="11">
    <location>
        <begin position="217"/>
        <end position="220"/>
    </location>
    <ligand>
        <name>ATP</name>
        <dbReference type="ChEBI" id="CHEBI:30616"/>
    </ligand>
</feature>
<comment type="function">
    <text evidence="1 11">Catalyzes the phosphorylation of D-glycero-D-manno-heptose 7-phosphate at the C-1 position to selectively form D-glycero-beta-D-manno-heptose-1,7-bisphosphate.</text>
</comment>
<evidence type="ECO:0000256" key="9">
    <source>
        <dbReference type="ARBA" id="ARBA00023277"/>
    </source>
</evidence>
<evidence type="ECO:0000256" key="10">
    <source>
        <dbReference type="ARBA" id="ARBA00047428"/>
    </source>
</evidence>
<keyword evidence="4 11" id="KW-0548">Nucleotidyltransferase</keyword>
<dbReference type="HAMAP" id="MF_01603">
    <property type="entry name" value="HldE"/>
    <property type="match status" value="1"/>
</dbReference>
<evidence type="ECO:0000313" key="15">
    <source>
        <dbReference type="Proteomes" id="UP000193334"/>
    </source>
</evidence>
<keyword evidence="9 11" id="KW-0119">Carbohydrate metabolism</keyword>
<evidence type="ECO:0000313" key="14">
    <source>
        <dbReference type="EMBL" id="ARN55742.1"/>
    </source>
</evidence>
<dbReference type="Gene3D" id="3.40.50.620">
    <property type="entry name" value="HUPs"/>
    <property type="match status" value="1"/>
</dbReference>
<evidence type="ECO:0000256" key="2">
    <source>
        <dbReference type="ARBA" id="ARBA00003753"/>
    </source>
</evidence>
<comment type="catalytic activity">
    <reaction evidence="10 11">
        <text>D-glycero-beta-D-manno-heptose 1-phosphate + ATP + H(+) = ADP-D-glycero-beta-D-manno-heptose + diphosphate</text>
        <dbReference type="Rhea" id="RHEA:27465"/>
        <dbReference type="ChEBI" id="CHEBI:15378"/>
        <dbReference type="ChEBI" id="CHEBI:30616"/>
        <dbReference type="ChEBI" id="CHEBI:33019"/>
        <dbReference type="ChEBI" id="CHEBI:59967"/>
        <dbReference type="ChEBI" id="CHEBI:61593"/>
        <dbReference type="EC" id="2.7.7.70"/>
    </reaction>
</comment>
<dbReference type="GO" id="GO:0097171">
    <property type="term" value="P:ADP-L-glycero-beta-D-manno-heptose biosynthetic process"/>
    <property type="evidence" value="ECO:0007669"/>
    <property type="project" value="UniProtKB-UniPathway"/>
</dbReference>
<dbReference type="RefSeq" id="WP_085754472.1">
    <property type="nucleotide sequence ID" value="NZ_CP021023.1"/>
</dbReference>
<dbReference type="AlphaFoldDB" id="A0A1W6LJ09"/>
<evidence type="ECO:0000259" key="12">
    <source>
        <dbReference type="Pfam" id="PF00294"/>
    </source>
</evidence>
<dbReference type="CDD" id="cd01172">
    <property type="entry name" value="RfaE_like"/>
    <property type="match status" value="1"/>
</dbReference>
<dbReference type="NCBIfam" id="TIGR00125">
    <property type="entry name" value="cyt_tran_rel"/>
    <property type="match status" value="1"/>
</dbReference>
<comment type="pathway">
    <text evidence="11">Nucleotide-sugar biosynthesis; ADP-L-glycero-beta-D-manno-heptose biosynthesis; ADP-L-glycero-beta-D-manno-heptose from D-glycero-beta-D-manno-heptose 7-phosphate: step 3/4.</text>
</comment>
<comment type="function">
    <text evidence="2 11">Catalyzes the ADP transfer from ATP to D-glycero-beta-D-manno-heptose 1-phosphate, yielding ADP-D-glycero-beta-D-manno-heptose.</text>
</comment>
<dbReference type="Gene3D" id="3.40.1190.20">
    <property type="match status" value="1"/>
</dbReference>
<dbReference type="STRING" id="1941349.STSP1_00106"/>
<dbReference type="InterPro" id="IPR004821">
    <property type="entry name" value="Cyt_trans-like"/>
</dbReference>
<dbReference type="InterPro" id="IPR011914">
    <property type="entry name" value="RfaE_dom_II"/>
</dbReference>
<proteinExistence type="inferred from homology"/>
<keyword evidence="6 11" id="KW-0418">Kinase</keyword>
<dbReference type="Pfam" id="PF00294">
    <property type="entry name" value="PfkB"/>
    <property type="match status" value="1"/>
</dbReference>
<dbReference type="GO" id="GO:0033785">
    <property type="term" value="F:heptose 7-phosphate kinase activity"/>
    <property type="evidence" value="ECO:0007669"/>
    <property type="project" value="UniProtKB-UniRule"/>
</dbReference>
<evidence type="ECO:0000256" key="1">
    <source>
        <dbReference type="ARBA" id="ARBA00002319"/>
    </source>
</evidence>
<dbReference type="GO" id="GO:0016773">
    <property type="term" value="F:phosphotransferase activity, alcohol group as acceptor"/>
    <property type="evidence" value="ECO:0007669"/>
    <property type="project" value="InterPro"/>
</dbReference>
<evidence type="ECO:0000256" key="11">
    <source>
        <dbReference type="HAMAP-Rule" id="MF_01603"/>
    </source>
</evidence>
<comment type="similarity">
    <text evidence="11">In the N-terminal section; belongs to the carbohydrate kinase PfkB family.</text>
</comment>
<dbReference type="SUPFAM" id="SSF53613">
    <property type="entry name" value="Ribokinase-like"/>
    <property type="match status" value="1"/>
</dbReference>
<dbReference type="NCBIfam" id="TIGR02199">
    <property type="entry name" value="rfaE_dom_II"/>
    <property type="match status" value="1"/>
</dbReference>
<evidence type="ECO:0000256" key="6">
    <source>
        <dbReference type="ARBA" id="ARBA00022777"/>
    </source>
</evidence>
<comment type="pathway">
    <text evidence="11">Nucleotide-sugar biosynthesis; ADP-L-glycero-beta-D-manno-heptose biosynthesis; ADP-L-glycero-beta-D-manno-heptose from D-glycero-beta-D-manno-heptose 7-phosphate: step 1/4.</text>
</comment>
<dbReference type="EMBL" id="CP021023">
    <property type="protein sequence ID" value="ARN55742.1"/>
    <property type="molecule type" value="Genomic_DNA"/>
</dbReference>
<reference evidence="15" key="1">
    <citation type="submission" date="2017-04" db="EMBL/GenBank/DDBJ databases">
        <title>Comparative genomics and description of representatives of a novel lineage of planctomycetes thriving in anoxic sediments.</title>
        <authorList>
            <person name="Spring S."/>
            <person name="Bunk B."/>
            <person name="Sproer C."/>
        </authorList>
    </citation>
    <scope>NUCLEOTIDE SEQUENCE [LARGE SCALE GENOMIC DNA]</scope>
    <source>
        <strain evidence="15">ST-PulAB-D4</strain>
    </source>
</reference>
<sequence>MSSADKKTLTSVYEKLLSLSRPKVLVVGDFMLDKYTHGDAMRISPEAPVPVLKVVKTEYKCGGAASVAADICELGAEPLCIGITGRDENGRLLRDKLGHSGADISCLAESFSRPTTCKNRLVGLAQHKHPQQLMRIDEESCRQLNSEEEQIILSCFSSKLPEADIVCLEDYGKGVLTENVCRRIIESARREGKMVVVDPPLSSDNQKFAGSNVITPNRKEACLISGVEIDSAESADEAAEIIRRQLEIDAVVITMDKDGAYLKTAQSSMLVPTVAKTVYDVAGAGDMVLSAIAVALAAGWSYELAVHLSNIAGGLEVEKFGVAAVSRAEIIEEIKKRTSPGESKIVKMEDISQLSKRLRTEGKRIVFTNGCFDIIHEGHINFLGFAKSHGDVLVLGLNSDASVKRLKGEDRPVNSENARAAVLSSLEFVDYVCIFDSDSPLEIIKAVRPNVLVKGKDWEKKGVIGSDFVKENGGEVVLADLVEGISSTAIINKVKGKGF</sequence>
<name>A0A1W6LJ09_9BACT</name>